<evidence type="ECO:0000313" key="1">
    <source>
        <dbReference type="EMBL" id="MCV3213963.1"/>
    </source>
</evidence>
<keyword evidence="2" id="KW-1185">Reference proteome</keyword>
<dbReference type="EMBL" id="JAOWRF010000156">
    <property type="protein sequence ID" value="MCV3213963.1"/>
    <property type="molecule type" value="Genomic_DNA"/>
</dbReference>
<evidence type="ECO:0000313" key="2">
    <source>
        <dbReference type="Proteomes" id="UP001526143"/>
    </source>
</evidence>
<reference evidence="1 2" key="1">
    <citation type="submission" date="2022-10" db="EMBL/GenBank/DDBJ databases">
        <title>Identification of biosynthetic pathway for the production of the potent trypsin inhibitor radiosumin.</title>
        <authorList>
            <person name="Fewer D.P."/>
            <person name="Delbaje E."/>
            <person name="Ouyang X."/>
            <person name="Agostino P.D."/>
            <person name="Wahlsten M."/>
            <person name="Jokela J."/>
            <person name="Permi P."/>
            <person name="Haapaniemi E."/>
            <person name="Koistinen H."/>
        </authorList>
    </citation>
    <scope>NUCLEOTIDE SEQUENCE [LARGE SCALE GENOMIC DNA]</scope>
    <source>
        <strain evidence="1 2">NIES-515</strain>
    </source>
</reference>
<comment type="caution">
    <text evidence="1">The sequence shown here is derived from an EMBL/GenBank/DDBJ whole genome shotgun (WGS) entry which is preliminary data.</text>
</comment>
<name>A0ABT3AXW8_9CYAN</name>
<proteinExistence type="predicted"/>
<dbReference type="Proteomes" id="UP001526143">
    <property type="component" value="Unassembled WGS sequence"/>
</dbReference>
<dbReference type="RefSeq" id="WP_263745496.1">
    <property type="nucleotide sequence ID" value="NZ_JAOWRF010000156.1"/>
</dbReference>
<organism evidence="1 2">
    <name type="scientific">Plectonema radiosum NIES-515</name>
    <dbReference type="NCBI Taxonomy" id="2986073"/>
    <lineage>
        <taxon>Bacteria</taxon>
        <taxon>Bacillati</taxon>
        <taxon>Cyanobacteriota</taxon>
        <taxon>Cyanophyceae</taxon>
        <taxon>Oscillatoriophycideae</taxon>
        <taxon>Oscillatoriales</taxon>
        <taxon>Microcoleaceae</taxon>
        <taxon>Plectonema</taxon>
    </lineage>
</organism>
<sequence>MTRNSSHHQHSVYGVGLLAVQAKKGGQKVKRVYVQQIIKLLNLEEWSNEDTEPEEQAD</sequence>
<accession>A0ABT3AXW8</accession>
<protein>
    <submittedName>
        <fullName evidence="1">Uncharacterized protein</fullName>
    </submittedName>
</protein>
<gene>
    <name evidence="1" type="ORF">OGM63_10625</name>
</gene>